<keyword evidence="1" id="KW-0732">Signal</keyword>
<keyword evidence="3" id="KW-1185">Reference proteome</keyword>
<dbReference type="Proteomes" id="UP001165653">
    <property type="component" value="Unassembled WGS sequence"/>
</dbReference>
<proteinExistence type="predicted"/>
<dbReference type="SUPFAM" id="SSF49899">
    <property type="entry name" value="Concanavalin A-like lectins/glucanases"/>
    <property type="match status" value="1"/>
</dbReference>
<name>A0ABT3G2B7_9BACT</name>
<feature type="signal peptide" evidence="1">
    <location>
        <begin position="1"/>
        <end position="22"/>
    </location>
</feature>
<dbReference type="InterPro" id="IPR013320">
    <property type="entry name" value="ConA-like_dom_sf"/>
</dbReference>
<dbReference type="RefSeq" id="WP_264513169.1">
    <property type="nucleotide sequence ID" value="NZ_JAPDDR010000004.1"/>
</dbReference>
<organism evidence="2 3">
    <name type="scientific">Luteolibacter rhizosphaerae</name>
    <dbReference type="NCBI Taxonomy" id="2989719"/>
    <lineage>
        <taxon>Bacteria</taxon>
        <taxon>Pseudomonadati</taxon>
        <taxon>Verrucomicrobiota</taxon>
        <taxon>Verrucomicrobiia</taxon>
        <taxon>Verrucomicrobiales</taxon>
        <taxon>Verrucomicrobiaceae</taxon>
        <taxon>Luteolibacter</taxon>
    </lineage>
</organism>
<evidence type="ECO:0000313" key="2">
    <source>
        <dbReference type="EMBL" id="MCW1913666.1"/>
    </source>
</evidence>
<feature type="chain" id="PRO_5047057116" evidence="1">
    <location>
        <begin position="23"/>
        <end position="1003"/>
    </location>
</feature>
<gene>
    <name evidence="2" type="ORF">OJ996_08770</name>
</gene>
<accession>A0ABT3G2B7</accession>
<dbReference type="SUPFAM" id="SSF51126">
    <property type="entry name" value="Pectin lyase-like"/>
    <property type="match status" value="1"/>
</dbReference>
<dbReference type="Pfam" id="PF13385">
    <property type="entry name" value="Laminin_G_3"/>
    <property type="match status" value="1"/>
</dbReference>
<reference evidence="2" key="1">
    <citation type="submission" date="2022-10" db="EMBL/GenBank/DDBJ databases">
        <title>Luteolibacter sp. GHJ8, whole genome shotgun sequencing project.</title>
        <authorList>
            <person name="Zhao G."/>
            <person name="Shen L."/>
        </authorList>
    </citation>
    <scope>NUCLEOTIDE SEQUENCE</scope>
    <source>
        <strain evidence="2">GHJ8</strain>
    </source>
</reference>
<dbReference type="Gene3D" id="2.60.120.200">
    <property type="match status" value="1"/>
</dbReference>
<evidence type="ECO:0000313" key="3">
    <source>
        <dbReference type="Proteomes" id="UP001165653"/>
    </source>
</evidence>
<dbReference type="EMBL" id="JAPDDR010000004">
    <property type="protein sequence ID" value="MCW1913666.1"/>
    <property type="molecule type" value="Genomic_DNA"/>
</dbReference>
<dbReference type="InterPro" id="IPR011050">
    <property type="entry name" value="Pectin_lyase_fold/virulence"/>
</dbReference>
<evidence type="ECO:0000256" key="1">
    <source>
        <dbReference type="SAM" id="SignalP"/>
    </source>
</evidence>
<comment type="caution">
    <text evidence="2">The sequence shown here is derived from an EMBL/GenBank/DDBJ whole genome shotgun (WGS) entry which is preliminary data.</text>
</comment>
<protein>
    <submittedName>
        <fullName evidence="2">Uncharacterized protein</fullName>
    </submittedName>
</protein>
<sequence>MKIRSLSSAGIVCCLLATASRAAVFPYAEYHLGETGSLAGGDFRPQDSSGANRHLNQAQASNASSLVSNAVSPAAIGSTACLDTSAAGHQSWGGFETFSNLPTDNFAFGIFAQSSGSSYAPVFALGDIQGAYIILQNGDRWSTTAYRGSGIQGQPQSFTPDTWAHLAVIRQNGVTKFYVNGVDQGGSFTMPPVHRDGMLSKNFYTETFSSFDGLLDEARVVTFPANEPTANILSALQAGAPTPAFIRVGSTGSVPMATLLPTETSVFRIGGAVQDFMHVTGANGMQVAGTAPEKHIIQIQREGTLANGRYPLIGFSGTIGGQGLAGLQLAEIPGRIAETLEINPATSTIDLVISGAEGVTWTGANSALWDKAATNWVLGGTSTTTQFLDADDVKFDDSAAGTVNAITVAEGMAPAALTVDGSENFSFSGFPLSLSGPLTKKGTGTLTLANGFSGSSAIAIQGGTLSVGDGGTGGSIGTGPISLGSGQLVVNRSGDVSLPNAFTGPGSIAKQGSGRLIIQSPTLLNGVTLSAGQIGAGRVNLFGGVTIAAGASLDYRGFTPDWIPPVINGSGVNGEGAIVNSGAFFTMRETLQLGSDAAVGGGMGMKNRGPVTYNDPYPQTYPCFITGNHKFSKVGGGTFSFYKTTVTVKDIEILSGSLLADQHSAINNTYPGTITIHSGASLEFGNEITYDPTVQAASCAKPIVLKGGTVATAGGPMLSAAVGSIQLDASGGTLVAERFSFNAAPNGPVPTANLHVTGVVSGSGSLTVGGYGFVSLTQAPAYAGDTTILGQPGNNYGRLWLAAPGLADTSTVSIADGATLNLIFNGTDTVRRLFLNGVQQQPGVYGSSNISGRIIGQGTLTVTEGPAAPPYQLWATASGIAGAAADVDSDGDGISNGLEFVLGGNPSSPDVNPNGLMPTITRTGNTMKFIYRRTDASSANYAMRVETNANPATNNWVSTADNPYNPQVLVESDGFGPGVDKVTVTISTVGAAKLFARLKIDIP</sequence>